<evidence type="ECO:0000313" key="6">
    <source>
        <dbReference type="EMBL" id="ETO83640.1"/>
    </source>
</evidence>
<evidence type="ECO:0000256" key="1">
    <source>
        <dbReference type="ARBA" id="ARBA00004613"/>
    </source>
</evidence>
<comment type="caution">
    <text evidence="6">The sequence shown here is derived from an EMBL/GenBank/DDBJ whole genome shotgun (WGS) entry which is preliminary data.</text>
</comment>
<proteinExistence type="inferred from homology"/>
<comment type="subcellular location">
    <subcellularLocation>
        <location evidence="1 5">Secreted</location>
    </subcellularLocation>
</comment>
<keyword evidence="4 5" id="KW-0732">Signal</keyword>
<feature type="chain" id="PRO_5028516963" description="RxLR effector protein" evidence="5">
    <location>
        <begin position="24"/>
        <end position="145"/>
    </location>
</feature>
<dbReference type="EMBL" id="ANJA01000460">
    <property type="protein sequence ID" value="ETO83640.1"/>
    <property type="molecule type" value="Genomic_DNA"/>
</dbReference>
<dbReference type="GO" id="GO:0005576">
    <property type="term" value="C:extracellular region"/>
    <property type="evidence" value="ECO:0007669"/>
    <property type="project" value="UniProtKB-SubCell"/>
</dbReference>
<protein>
    <recommendedName>
        <fullName evidence="5">RxLR effector protein</fullName>
    </recommendedName>
</protein>
<feature type="signal peptide" evidence="5">
    <location>
        <begin position="1"/>
        <end position="23"/>
    </location>
</feature>
<comment type="domain">
    <text evidence="5">The RxLR-dEER motif acts to carry the protein into the host cell cytoplasm through binding to cell surface phosphatidylinositol-3-phosphate.</text>
</comment>
<evidence type="ECO:0000256" key="5">
    <source>
        <dbReference type="RuleBase" id="RU367124"/>
    </source>
</evidence>
<sequence length="145" mass="16499">MRACITFVVALVSLLATSSAVLAATASTPTGLAQYASPGLIDKRQHHSVRSLRQHEDAKLDNEERASVSEFAKELFSKKQRYMNLFKKTNEELTKKNYGPDKLKNALKYLKENGVRKEKLAGFSNKADDWESFWYRTSKLDPIRD</sequence>
<evidence type="ECO:0000313" key="7">
    <source>
        <dbReference type="Proteomes" id="UP000028582"/>
    </source>
</evidence>
<comment type="function">
    <text evidence="5">Effector that suppresses plant defense responses during pathogen infection.</text>
</comment>
<dbReference type="Proteomes" id="UP000028582">
    <property type="component" value="Unassembled WGS sequence"/>
</dbReference>
<dbReference type="AlphaFoldDB" id="A0A081AXM9"/>
<reference evidence="6 7" key="1">
    <citation type="submission" date="2013-11" db="EMBL/GenBank/DDBJ databases">
        <title>The Genome Sequence of Phytophthora parasitica P1976.</title>
        <authorList>
            <consortium name="The Broad Institute Genomics Platform"/>
            <person name="Russ C."/>
            <person name="Tyler B."/>
            <person name="Panabieres F."/>
            <person name="Shan W."/>
            <person name="Tripathy S."/>
            <person name="Grunwald N."/>
            <person name="Machado M."/>
            <person name="Johnson C.S."/>
            <person name="Walker B."/>
            <person name="Young S."/>
            <person name="Zeng Q."/>
            <person name="Gargeya S."/>
            <person name="Fitzgerald M."/>
            <person name="Haas B."/>
            <person name="Abouelleil A."/>
            <person name="Allen A.W."/>
            <person name="Alvarado L."/>
            <person name="Arachchi H.M."/>
            <person name="Berlin A.M."/>
            <person name="Chapman S.B."/>
            <person name="Gainer-Dewar J."/>
            <person name="Goldberg J."/>
            <person name="Griggs A."/>
            <person name="Gujja S."/>
            <person name="Hansen M."/>
            <person name="Howarth C."/>
            <person name="Imamovic A."/>
            <person name="Ireland A."/>
            <person name="Larimer J."/>
            <person name="McCowan C."/>
            <person name="Murphy C."/>
            <person name="Pearson M."/>
            <person name="Poon T.W."/>
            <person name="Priest M."/>
            <person name="Roberts A."/>
            <person name="Saif S."/>
            <person name="Shea T."/>
            <person name="Sisk P."/>
            <person name="Sykes S."/>
            <person name="Wortman J."/>
            <person name="Nusbaum C."/>
            <person name="Birren B."/>
        </authorList>
    </citation>
    <scope>NUCLEOTIDE SEQUENCE [LARGE SCALE GENOMIC DNA]</scope>
    <source>
        <strain evidence="6 7">P1976</strain>
    </source>
</reference>
<dbReference type="Pfam" id="PF16810">
    <property type="entry name" value="RXLR"/>
    <property type="match status" value="1"/>
</dbReference>
<evidence type="ECO:0000256" key="4">
    <source>
        <dbReference type="ARBA" id="ARBA00022729"/>
    </source>
</evidence>
<comment type="similarity">
    <text evidence="2 5">Belongs to the RxLR effector family.</text>
</comment>
<gene>
    <name evidence="6" type="ORF">F444_02360</name>
</gene>
<organism evidence="6 7">
    <name type="scientific">Phytophthora nicotianae P1976</name>
    <dbReference type="NCBI Taxonomy" id="1317066"/>
    <lineage>
        <taxon>Eukaryota</taxon>
        <taxon>Sar</taxon>
        <taxon>Stramenopiles</taxon>
        <taxon>Oomycota</taxon>
        <taxon>Peronosporomycetes</taxon>
        <taxon>Peronosporales</taxon>
        <taxon>Peronosporaceae</taxon>
        <taxon>Phytophthora</taxon>
    </lineage>
</organism>
<name>A0A081AXM9_PHYNI</name>
<dbReference type="InterPro" id="IPR031825">
    <property type="entry name" value="RXLR"/>
</dbReference>
<evidence type="ECO:0000256" key="3">
    <source>
        <dbReference type="ARBA" id="ARBA00022525"/>
    </source>
</evidence>
<keyword evidence="3 5" id="KW-0964">Secreted</keyword>
<accession>A0A081AXM9</accession>
<evidence type="ECO:0000256" key="2">
    <source>
        <dbReference type="ARBA" id="ARBA00010400"/>
    </source>
</evidence>